<comment type="caution">
    <text evidence="2">The sequence shown here is derived from an EMBL/GenBank/DDBJ whole genome shotgun (WGS) entry which is preliminary data.</text>
</comment>
<sequence>MHSTGTLLPHGPVYGRLSHPRGSYHWNDEVIGQVFLWWVVTGILGWLAWPVGFWLFRRLPGRGYAFSRALGLFLASYLFWAGCSLHSLQNDSGGILLVLLTLAGVSAWLVFRPGGKKDEIRLWILQHRRLIVTSELLFAVCFVEWSALRAFAVGKVMPVGGEKFMEIAFLNGILNSQFFPPLDPWLSGYAISYYYFGYVMMALLTRLTGALPAVAFDLYDALLFALGACGAFGLVYELVSSSDHDRKGALPAALTGAVFTVTLGNWQGFLEILYTRGWLPFSWAAWLGVPNFPGAAQVTGTFNPGSFWGWGWRASRVLSDSTLSGQTIDLNPITEFPAFSFLLGDNHPHVLALPFSLLGAAIAFQVLRMALSREELHPWRGIVTGWIAGGLLFLNTWDYPITLGLILAAWLAGSGLSTGLFSNAALHSTLRLGLTCLASGIFFYLPFFSGFSSQAGGILPHLLPPTRLTQYLIMFGPFILVLAGFLSASWAQECLRSGRRVAFRRWLGWWSRLVLALLFLFLVLLALAALILWLDAARGGNLSAALLPILEGRSPAEAAFLAVAYRLRRPGVLLLLTGLLSLAGVSLWEALERGKRAPADEASPLHPPSPDPGLIFARLLAMGGLALTLVVEFFYLRDGFGVRMNTVFKFYFQAWLFMSTASAYGVWWLFRNGHRAVGALPAMALKTVALIGILAGMAFPIGGIISRTGGFSAAPSLDAASELRRDHPEDWAAIDWLLTQRADGASPPVLLEAPGKSYTYAGRMSAFTGFPAVLGWAIHEMQWRGAYTEQARREEGIARVFTAPASPEAQQWLRTWQVEYIILGEAEHAYIRERCSRIEQPCNLDQVESEFAHLYIPVFRQGQTTVYRLPPRLR</sequence>
<feature type="transmembrane region" description="Helical" evidence="1">
    <location>
        <begin position="379"/>
        <end position="397"/>
    </location>
</feature>
<dbReference type="EMBL" id="DSYK01000001">
    <property type="protein sequence ID" value="HGS20236.1"/>
    <property type="molecule type" value="Genomic_DNA"/>
</dbReference>
<feature type="transmembrane region" description="Helical" evidence="1">
    <location>
        <begin position="68"/>
        <end position="88"/>
    </location>
</feature>
<evidence type="ECO:0000256" key="1">
    <source>
        <dbReference type="SAM" id="Phobius"/>
    </source>
</evidence>
<dbReference type="NCBIfam" id="TIGR03662">
    <property type="entry name" value="Chlor_Arch_YYY"/>
    <property type="match status" value="1"/>
</dbReference>
<keyword evidence="1" id="KW-0812">Transmembrane</keyword>
<feature type="transmembrane region" description="Helical" evidence="1">
    <location>
        <begin position="471"/>
        <end position="492"/>
    </location>
</feature>
<feature type="transmembrane region" description="Helical" evidence="1">
    <location>
        <begin position="648"/>
        <end position="670"/>
    </location>
</feature>
<feature type="transmembrane region" description="Helical" evidence="1">
    <location>
        <begin position="221"/>
        <end position="239"/>
    </location>
</feature>
<feature type="transmembrane region" description="Helical" evidence="1">
    <location>
        <begin position="194"/>
        <end position="215"/>
    </location>
</feature>
<feature type="transmembrane region" description="Helical" evidence="1">
    <location>
        <begin position="676"/>
        <end position="699"/>
    </location>
</feature>
<feature type="transmembrane region" description="Helical" evidence="1">
    <location>
        <begin position="572"/>
        <end position="591"/>
    </location>
</feature>
<feature type="transmembrane region" description="Helical" evidence="1">
    <location>
        <begin position="513"/>
        <end position="533"/>
    </location>
</feature>
<dbReference type="AlphaFoldDB" id="A0A7C4KFM9"/>
<feature type="transmembrane region" description="Helical" evidence="1">
    <location>
        <begin position="403"/>
        <end position="425"/>
    </location>
</feature>
<evidence type="ECO:0000313" key="2">
    <source>
        <dbReference type="EMBL" id="HGS20236.1"/>
    </source>
</evidence>
<dbReference type="PANTHER" id="PTHR10790">
    <property type="entry name" value="TPR-DOMAIN CONTAINING PROTEIN"/>
    <property type="match status" value="1"/>
</dbReference>
<keyword evidence="1" id="KW-0472">Membrane</keyword>
<dbReference type="PANTHER" id="PTHR10790:SF51">
    <property type="entry name" value="TETRATRICOPEPTIDE REPEAT PROTEIN"/>
    <property type="match status" value="1"/>
</dbReference>
<feature type="transmembrane region" description="Helical" evidence="1">
    <location>
        <begin position="35"/>
        <end position="56"/>
    </location>
</feature>
<organism evidence="2">
    <name type="scientific">Anaerolinea thermolimosa</name>
    <dbReference type="NCBI Taxonomy" id="229919"/>
    <lineage>
        <taxon>Bacteria</taxon>
        <taxon>Bacillati</taxon>
        <taxon>Chloroflexota</taxon>
        <taxon>Anaerolineae</taxon>
        <taxon>Anaerolineales</taxon>
        <taxon>Anaerolineaceae</taxon>
        <taxon>Anaerolinea</taxon>
    </lineage>
</organism>
<feature type="transmembrane region" description="Helical" evidence="1">
    <location>
        <begin position="615"/>
        <end position="636"/>
    </location>
</feature>
<gene>
    <name evidence="2" type="ORF">ENT37_00010</name>
</gene>
<feature type="transmembrane region" description="Helical" evidence="1">
    <location>
        <begin position="349"/>
        <end position="367"/>
    </location>
</feature>
<feature type="transmembrane region" description="Helical" evidence="1">
    <location>
        <begin position="94"/>
        <end position="111"/>
    </location>
</feature>
<keyword evidence="1" id="KW-1133">Transmembrane helix</keyword>
<accession>A0A7C4KFM9</accession>
<proteinExistence type="predicted"/>
<dbReference type="InterPro" id="IPR018746">
    <property type="entry name" value="DUF2298"/>
</dbReference>
<reference evidence="2" key="1">
    <citation type="journal article" date="2020" name="mSystems">
        <title>Genome- and Community-Level Interaction Insights into Carbon Utilization and Element Cycling Functions of Hydrothermarchaeota in Hydrothermal Sediment.</title>
        <authorList>
            <person name="Zhou Z."/>
            <person name="Liu Y."/>
            <person name="Xu W."/>
            <person name="Pan J."/>
            <person name="Luo Z.H."/>
            <person name="Li M."/>
        </authorList>
    </citation>
    <scope>NUCLEOTIDE SEQUENCE [LARGE SCALE GENOMIC DNA]</scope>
    <source>
        <strain evidence="2">SpSt-573</strain>
    </source>
</reference>
<feature type="transmembrane region" description="Helical" evidence="1">
    <location>
        <begin position="432"/>
        <end position="451"/>
    </location>
</feature>
<evidence type="ECO:0008006" key="3">
    <source>
        <dbReference type="Google" id="ProtNLM"/>
    </source>
</evidence>
<protein>
    <recommendedName>
        <fullName evidence="3">Chlor_Arch_YYY domain-containing protein</fullName>
    </recommendedName>
</protein>
<dbReference type="Pfam" id="PF10060">
    <property type="entry name" value="DUF2298"/>
    <property type="match status" value="1"/>
</dbReference>
<name>A0A7C4KFM9_9CHLR</name>
<feature type="transmembrane region" description="Helical" evidence="1">
    <location>
        <begin position="132"/>
        <end position="152"/>
    </location>
</feature>
<feature type="transmembrane region" description="Helical" evidence="1">
    <location>
        <begin position="251"/>
        <end position="269"/>
    </location>
</feature>